<evidence type="ECO:0000256" key="4">
    <source>
        <dbReference type="ARBA" id="ARBA00023002"/>
    </source>
</evidence>
<feature type="domain" description="C2H2-type" evidence="9">
    <location>
        <begin position="110"/>
        <end position="138"/>
    </location>
</feature>
<comment type="caution">
    <text evidence="11">The sequence shown here is derived from an EMBL/GenBank/DDBJ whole genome shotgun (WGS) entry which is preliminary data.</text>
</comment>
<dbReference type="EMBL" id="JAKKPZ010000052">
    <property type="protein sequence ID" value="KAI1705901.1"/>
    <property type="molecule type" value="Genomic_DNA"/>
</dbReference>
<dbReference type="InterPro" id="IPR035979">
    <property type="entry name" value="RBD_domain_sf"/>
</dbReference>
<name>A0AAD4MZ27_9BILA</name>
<feature type="domain" description="C2H2-type" evidence="9">
    <location>
        <begin position="148"/>
        <end position="168"/>
    </location>
</feature>
<evidence type="ECO:0000256" key="5">
    <source>
        <dbReference type="ARBA" id="ARBA00023004"/>
    </source>
</evidence>
<evidence type="ECO:0000256" key="2">
    <source>
        <dbReference type="ARBA" id="ARBA00010617"/>
    </source>
</evidence>
<keyword evidence="12" id="KW-1185">Reference proteome</keyword>
<feature type="compositionally biased region" description="Polar residues" evidence="8">
    <location>
        <begin position="216"/>
        <end position="235"/>
    </location>
</feature>
<dbReference type="Pfam" id="PF00067">
    <property type="entry name" value="p450"/>
    <property type="match status" value="1"/>
</dbReference>
<dbReference type="GO" id="GO:0020037">
    <property type="term" value="F:heme binding"/>
    <property type="evidence" value="ECO:0007669"/>
    <property type="project" value="InterPro"/>
</dbReference>
<keyword evidence="5 7" id="KW-0408">Iron</keyword>
<feature type="binding site" description="axial binding residue" evidence="7">
    <location>
        <position position="1425"/>
    </location>
    <ligand>
        <name>heme</name>
        <dbReference type="ChEBI" id="CHEBI:30413"/>
    </ligand>
    <ligandPart>
        <name>Fe</name>
        <dbReference type="ChEBI" id="CHEBI:18248"/>
    </ligandPart>
</feature>
<dbReference type="GO" id="GO:0005506">
    <property type="term" value="F:iron ion binding"/>
    <property type="evidence" value="ECO:0007669"/>
    <property type="project" value="InterPro"/>
</dbReference>
<evidence type="ECO:0000259" key="9">
    <source>
        <dbReference type="SMART" id="SM00355"/>
    </source>
</evidence>
<gene>
    <name evidence="11" type="ORF">DdX_13338</name>
</gene>
<keyword evidence="3 7" id="KW-0479">Metal-binding</keyword>
<evidence type="ECO:0000256" key="1">
    <source>
        <dbReference type="ARBA" id="ARBA00001971"/>
    </source>
</evidence>
<dbReference type="FunFam" id="1.10.630.10:FF:000036">
    <property type="entry name" value="CYtochrome P450 family"/>
    <property type="match status" value="1"/>
</dbReference>
<keyword evidence="7" id="KW-0349">Heme</keyword>
<feature type="domain" description="RRM" evidence="10">
    <location>
        <begin position="431"/>
        <end position="504"/>
    </location>
</feature>
<protein>
    <submittedName>
        <fullName evidence="11">Cytochrome p450 domain-containing protein</fullName>
    </submittedName>
</protein>
<dbReference type="PROSITE" id="PS00086">
    <property type="entry name" value="CYTOCHROME_P450"/>
    <property type="match status" value="1"/>
</dbReference>
<feature type="region of interest" description="Disordered" evidence="8">
    <location>
        <begin position="207"/>
        <end position="245"/>
    </location>
</feature>
<dbReference type="InterPro" id="IPR002401">
    <property type="entry name" value="Cyt_P450_E_grp-I"/>
</dbReference>
<dbReference type="GO" id="GO:0006805">
    <property type="term" value="P:xenobiotic metabolic process"/>
    <property type="evidence" value="ECO:0007669"/>
    <property type="project" value="TreeGrafter"/>
</dbReference>
<dbReference type="PRINTS" id="PR00385">
    <property type="entry name" value="P450"/>
</dbReference>
<dbReference type="Gene3D" id="1.10.630.10">
    <property type="entry name" value="Cytochrome P450"/>
    <property type="match status" value="1"/>
</dbReference>
<comment type="similarity">
    <text evidence="2">Belongs to the cytochrome P450 family.</text>
</comment>
<evidence type="ECO:0000256" key="6">
    <source>
        <dbReference type="ARBA" id="ARBA00023033"/>
    </source>
</evidence>
<feature type="compositionally biased region" description="Polar residues" evidence="8">
    <location>
        <begin position="333"/>
        <end position="348"/>
    </location>
</feature>
<dbReference type="SUPFAM" id="SSF48264">
    <property type="entry name" value="Cytochrome P450"/>
    <property type="match status" value="1"/>
</dbReference>
<dbReference type="InterPro" id="IPR017972">
    <property type="entry name" value="Cyt_P450_CS"/>
</dbReference>
<dbReference type="PRINTS" id="PR00463">
    <property type="entry name" value="EP450I"/>
</dbReference>
<dbReference type="CDD" id="cd20617">
    <property type="entry name" value="CYP1_2-like"/>
    <property type="match status" value="1"/>
</dbReference>
<dbReference type="InterPro" id="IPR050182">
    <property type="entry name" value="Cytochrome_P450_fam2"/>
</dbReference>
<feature type="domain" description="RRM" evidence="10">
    <location>
        <begin position="577"/>
        <end position="655"/>
    </location>
</feature>
<dbReference type="GO" id="GO:0006082">
    <property type="term" value="P:organic acid metabolic process"/>
    <property type="evidence" value="ECO:0007669"/>
    <property type="project" value="TreeGrafter"/>
</dbReference>
<keyword evidence="6" id="KW-0503">Monooxygenase</keyword>
<evidence type="ECO:0000313" key="11">
    <source>
        <dbReference type="EMBL" id="KAI1705901.1"/>
    </source>
</evidence>
<dbReference type="InterPro" id="IPR012677">
    <property type="entry name" value="Nucleotide-bd_a/b_plait_sf"/>
</dbReference>
<feature type="region of interest" description="Disordered" evidence="8">
    <location>
        <begin position="285"/>
        <end position="348"/>
    </location>
</feature>
<comment type="cofactor">
    <cofactor evidence="1 7">
        <name>heme</name>
        <dbReference type="ChEBI" id="CHEBI:30413"/>
    </cofactor>
</comment>
<evidence type="ECO:0000313" key="12">
    <source>
        <dbReference type="Proteomes" id="UP001201812"/>
    </source>
</evidence>
<reference evidence="11" key="1">
    <citation type="submission" date="2022-01" db="EMBL/GenBank/DDBJ databases">
        <title>Genome Sequence Resource for Two Populations of Ditylenchus destructor, the Migratory Endoparasitic Phytonematode.</title>
        <authorList>
            <person name="Zhang H."/>
            <person name="Lin R."/>
            <person name="Xie B."/>
        </authorList>
    </citation>
    <scope>NUCLEOTIDE SEQUENCE</scope>
    <source>
        <strain evidence="11">BazhouSP</strain>
    </source>
</reference>
<evidence type="ECO:0000256" key="8">
    <source>
        <dbReference type="SAM" id="MobiDB-lite"/>
    </source>
</evidence>
<evidence type="ECO:0000259" key="10">
    <source>
        <dbReference type="SMART" id="SM00360"/>
    </source>
</evidence>
<dbReference type="SMART" id="SM00360">
    <property type="entry name" value="RRM"/>
    <property type="match status" value="2"/>
</dbReference>
<proteinExistence type="inferred from homology"/>
<feature type="compositionally biased region" description="Polar residues" evidence="8">
    <location>
        <begin position="295"/>
        <end position="313"/>
    </location>
</feature>
<dbReference type="Gene3D" id="3.30.70.330">
    <property type="match status" value="1"/>
</dbReference>
<accession>A0AAD4MZ27</accession>
<keyword evidence="4" id="KW-0560">Oxidoreductase</keyword>
<evidence type="ECO:0000256" key="3">
    <source>
        <dbReference type="ARBA" id="ARBA00022723"/>
    </source>
</evidence>
<dbReference type="Proteomes" id="UP001201812">
    <property type="component" value="Unassembled WGS sequence"/>
</dbReference>
<dbReference type="GO" id="GO:0005737">
    <property type="term" value="C:cytoplasm"/>
    <property type="evidence" value="ECO:0007669"/>
    <property type="project" value="TreeGrafter"/>
</dbReference>
<dbReference type="InterPro" id="IPR036396">
    <property type="entry name" value="Cyt_P450_sf"/>
</dbReference>
<dbReference type="SMART" id="SM00355">
    <property type="entry name" value="ZnF_C2H2"/>
    <property type="match status" value="4"/>
</dbReference>
<dbReference type="PANTHER" id="PTHR24300">
    <property type="entry name" value="CYTOCHROME P450 508A4-RELATED"/>
    <property type="match status" value="1"/>
</dbReference>
<dbReference type="InterPro" id="IPR001128">
    <property type="entry name" value="Cyt_P450"/>
</dbReference>
<feature type="domain" description="C2H2-type" evidence="9">
    <location>
        <begin position="41"/>
        <end position="61"/>
    </location>
</feature>
<evidence type="ECO:0000256" key="7">
    <source>
        <dbReference type="PIRSR" id="PIRSR602401-1"/>
    </source>
</evidence>
<dbReference type="CDD" id="cd00590">
    <property type="entry name" value="RRM_SF"/>
    <property type="match status" value="1"/>
</dbReference>
<dbReference type="InterPro" id="IPR013087">
    <property type="entry name" value="Znf_C2H2_type"/>
</dbReference>
<organism evidence="11 12">
    <name type="scientific">Ditylenchus destructor</name>
    <dbReference type="NCBI Taxonomy" id="166010"/>
    <lineage>
        <taxon>Eukaryota</taxon>
        <taxon>Metazoa</taxon>
        <taxon>Ecdysozoa</taxon>
        <taxon>Nematoda</taxon>
        <taxon>Chromadorea</taxon>
        <taxon>Rhabditida</taxon>
        <taxon>Tylenchina</taxon>
        <taxon>Tylenchomorpha</taxon>
        <taxon>Sphaerularioidea</taxon>
        <taxon>Anguinidae</taxon>
        <taxon>Anguininae</taxon>
        <taxon>Ditylenchus</taxon>
    </lineage>
</organism>
<dbReference type="PANTHER" id="PTHR24300:SF375">
    <property type="entry name" value="CYTOCHROME P450 FAMILY"/>
    <property type="match status" value="1"/>
</dbReference>
<dbReference type="InterPro" id="IPR000504">
    <property type="entry name" value="RRM_dom"/>
</dbReference>
<dbReference type="GO" id="GO:0003723">
    <property type="term" value="F:RNA binding"/>
    <property type="evidence" value="ECO:0007669"/>
    <property type="project" value="InterPro"/>
</dbReference>
<feature type="compositionally biased region" description="Basic and acidic residues" evidence="8">
    <location>
        <begin position="315"/>
        <end position="326"/>
    </location>
</feature>
<feature type="domain" description="C2H2-type" evidence="9">
    <location>
        <begin position="3"/>
        <end position="31"/>
    </location>
</feature>
<sequence>MILECHVCTGNKIATSFKGLDDIQDHLFSNHHDGPSDVFQFVCHKCDYRFGTEYQLLRHEQTCGRESRSEEALENIRHQLQTYKLIEESIKYNMAKTHAAGGQSFEKMDLQCHICDADKFATSFCSLDELIAHMFSNHQAGPLDVFQFRCHKCDFKFGTEYRLLRHKETCGRESRSAEDTEKIRYKIQMYELLEESLTYNMSKPQTAGKPIGYPSRTETAAANPTSKAPNKNVGTVRNVKSKDPAQNSIRSAINTKSNVKSELEDVGASELEILGSLEMRKRKASSKSAEHISQRSEGIAQQNVNSTRESSNLRLIEDAKKKRVTEEPAPGSSRYNQGTSNVHPRTTEGTPLWKQCLEIAFQVSEEAVRNLSETHQGTLNAQSRIIDGTPLWNQNLLRSANVDPAQIPGFNSVRGQGKPMATSTVADMTNRIRVSGPCLYPAEENPKDCHKRELKAYFGQFGKLISVTIINYEDITVTFVDCEPAAKCLQQRTHKIRGQDFIVSAETPTKPMMKKLGFGHINSGTSNAEPRTKDGTPLWKQYHLGSANDPAQIPGFNSAKDQGEPMATSTAADMTNRIYVYGPCLHPMEENPRAHQREDFRTYFGQFGKIITVTVKPIYAGMMTNAVVTFAYCESAAKCIEQSSHKILGKDFLVEKGQPSKGTKRKITAALEQNMPHLLEESESGPHYPSNLPEGVTNRIFVCGPCLHPEQVYPRGGQNGDLRAYFGQFGAIVNIFNHKTDDGTNTKSKVAFQNCDSAMQCLQQGKFHKICGREFSVWPASPSKSMRRRCGAILNQNMPGPSTANVSAQNVQAAAARMNSKSIPAHYSDIVLDVLRNFDRNTLCQLQIINKYFNCIIKKAFDNTPPYSTFLQLYYFMNHWEMEVNNGLKVLVDSTLLKKIITLKFVRFRHLLIYIDENFNTMQFLSMSMARIAGHYFLFFPSCAHSFPSLERQQRMRAAGKQQEIVAGDSRLLENFDKASMKPFFAFIEFPHHVHESRMGRRGFERPTPLPILGNILTIAKYKPGYDAFLQWQKQYGSVYTYWMAEQPIVAITDYKTIKETFIQDGDSYAGRNLFTEHQTHGSRNGVSLLEGEEWRENRRFAVRALREFGMGKPEMESKILLECDYVIDTLKQEMAGGVKEHDTIKRIELAVGSVINQLLFGYRFSAEREEEFAALKEILDELQEALAKPVSATVMMFSALRKLPIFSKAFKRLYDLEQENQEFLRTQVREYTKKFEVEGLADTKEALPFVGSYLRAIQSANGKVNNGSILFRDDALIQFCNDLWQAGQETTSTTLSFGILYLLLDVDAQSKMQLELDSVVAPDEKVSIAHKSRLPYTNAVVNEVQRLCNLLPQNLYHRTMREVELNGYKLPKSTNVVPQISCVLFDEKIFPEPNRFKPERFLDKSGQLRKVEEFIPFSIGKRICLGESLARMELFLFFANFFHTFKVRPVDPLNPPTSEKLPGLLVHTKPYKVRLELRHSPEKSQMQNGYE</sequence>
<dbReference type="GO" id="GO:0016712">
    <property type="term" value="F:oxidoreductase activity, acting on paired donors, with incorporation or reduction of molecular oxygen, reduced flavin or flavoprotein as one donor, and incorporation of one atom of oxygen"/>
    <property type="evidence" value="ECO:0007669"/>
    <property type="project" value="TreeGrafter"/>
</dbReference>
<dbReference type="SUPFAM" id="SSF54928">
    <property type="entry name" value="RNA-binding domain, RBD"/>
    <property type="match status" value="2"/>
</dbReference>